<dbReference type="RefSeq" id="XP_007413555.1">
    <property type="nucleotide sequence ID" value="XM_007413493.1"/>
</dbReference>
<dbReference type="Gene3D" id="3.30.710.10">
    <property type="entry name" value="Potassium Channel Kv1.1, Chain A"/>
    <property type="match status" value="1"/>
</dbReference>
<keyword evidence="2" id="KW-1185">Reference proteome</keyword>
<dbReference type="STRING" id="747676.F4RWW5"/>
<dbReference type="OrthoDB" id="2505205at2759"/>
<organism evidence="2">
    <name type="scientific">Melampsora larici-populina (strain 98AG31 / pathotype 3-4-7)</name>
    <name type="common">Poplar leaf rust fungus</name>
    <dbReference type="NCBI Taxonomy" id="747676"/>
    <lineage>
        <taxon>Eukaryota</taxon>
        <taxon>Fungi</taxon>
        <taxon>Dikarya</taxon>
        <taxon>Basidiomycota</taxon>
        <taxon>Pucciniomycotina</taxon>
        <taxon>Pucciniomycetes</taxon>
        <taxon>Pucciniales</taxon>
        <taxon>Melampsoraceae</taxon>
        <taxon>Melampsora</taxon>
    </lineage>
</organism>
<protein>
    <recommendedName>
        <fullName evidence="3">BTB domain-containing protein</fullName>
    </recommendedName>
</protein>
<dbReference type="EMBL" id="GL883126">
    <property type="protein sequence ID" value="EGG03095.1"/>
    <property type="molecule type" value="Genomic_DNA"/>
</dbReference>
<reference evidence="2" key="1">
    <citation type="journal article" date="2011" name="Proc. Natl. Acad. Sci. U.S.A.">
        <title>Obligate biotrophy features unraveled by the genomic analysis of rust fungi.</title>
        <authorList>
            <person name="Duplessis S."/>
            <person name="Cuomo C.A."/>
            <person name="Lin Y.-C."/>
            <person name="Aerts A."/>
            <person name="Tisserant E."/>
            <person name="Veneault-Fourrey C."/>
            <person name="Joly D.L."/>
            <person name="Hacquard S."/>
            <person name="Amselem J."/>
            <person name="Cantarel B.L."/>
            <person name="Chiu R."/>
            <person name="Coutinho P.M."/>
            <person name="Feau N."/>
            <person name="Field M."/>
            <person name="Frey P."/>
            <person name="Gelhaye E."/>
            <person name="Goldberg J."/>
            <person name="Grabherr M.G."/>
            <person name="Kodira C.D."/>
            <person name="Kohler A."/>
            <person name="Kuees U."/>
            <person name="Lindquist E.A."/>
            <person name="Lucas S.M."/>
            <person name="Mago R."/>
            <person name="Mauceli E."/>
            <person name="Morin E."/>
            <person name="Murat C."/>
            <person name="Pangilinan J.L."/>
            <person name="Park R."/>
            <person name="Pearson M."/>
            <person name="Quesneville H."/>
            <person name="Rouhier N."/>
            <person name="Sakthikumar S."/>
            <person name="Salamov A.A."/>
            <person name="Schmutz J."/>
            <person name="Selles B."/>
            <person name="Shapiro H."/>
            <person name="Tanguay P."/>
            <person name="Tuskan G.A."/>
            <person name="Henrissat B."/>
            <person name="Van de Peer Y."/>
            <person name="Rouze P."/>
            <person name="Ellis J.G."/>
            <person name="Dodds P.N."/>
            <person name="Schein J.E."/>
            <person name="Zhong S."/>
            <person name="Hamelin R.C."/>
            <person name="Grigoriev I.V."/>
            <person name="Szabo L.J."/>
            <person name="Martin F."/>
        </authorList>
    </citation>
    <scope>NUCLEOTIDE SEQUENCE [LARGE SCALE GENOMIC DNA]</scope>
    <source>
        <strain evidence="2">98AG31 / pathotype 3-4-7</strain>
    </source>
</reference>
<dbReference type="InParanoid" id="F4RWW5"/>
<dbReference type="AlphaFoldDB" id="F4RWW5"/>
<gene>
    <name evidence="1" type="ORF">MELLADRAFT_72637</name>
</gene>
<sequence>MLNTFDHKSSATAYSDLFSSSDGLSPISLNSTTELSHNNSPHYYHPNFPASSPSADIVLASADFPSCWFAIDSAQIFSRRPESFGSDSVFKAIGLHQSRPVFLLQESKSLVELILQCMVGDSLPNFDKVPFSMIVSALEVASDKYHLAQMEKICLLALSAYCQEKPIQVFVLASHYSCDWLARVAAQCSVSCDLENDEFKDILMVDTHAALVKLHRSRVKAARDLVGKMKFKSSCHSAYDYPRKTKSTSSYDSSSREHDFLVEKWLAEARTRVIKRINHPDVNLRLLLNEEILRPSIRALGCSKCTEELMCICEEVIEKWERVNKRVL</sequence>
<dbReference type="KEGG" id="mlr:MELLADRAFT_72637"/>
<name>F4RWW5_MELLP</name>
<evidence type="ECO:0000313" key="2">
    <source>
        <dbReference type="Proteomes" id="UP000001072"/>
    </source>
</evidence>
<evidence type="ECO:0000313" key="1">
    <source>
        <dbReference type="EMBL" id="EGG03095.1"/>
    </source>
</evidence>
<dbReference type="GeneID" id="18932152"/>
<accession>F4RWW5</accession>
<dbReference type="HOGENOM" id="CLU_844890_0_0_1"/>
<evidence type="ECO:0008006" key="3">
    <source>
        <dbReference type="Google" id="ProtNLM"/>
    </source>
</evidence>
<dbReference type="VEuPathDB" id="FungiDB:MELLADRAFT_72637"/>
<proteinExistence type="predicted"/>
<dbReference type="InterPro" id="IPR011333">
    <property type="entry name" value="SKP1/BTB/POZ_sf"/>
</dbReference>
<dbReference type="Proteomes" id="UP000001072">
    <property type="component" value="Unassembled WGS sequence"/>
</dbReference>